<feature type="transmembrane region" description="Helical" evidence="1">
    <location>
        <begin position="382"/>
        <end position="404"/>
    </location>
</feature>
<keyword evidence="1" id="KW-1133">Transmembrane helix</keyword>
<keyword evidence="1" id="KW-0812">Transmembrane</keyword>
<proteinExistence type="predicted"/>
<dbReference type="InterPro" id="IPR011050">
    <property type="entry name" value="Pectin_lyase_fold/virulence"/>
</dbReference>
<feature type="signal peptide" evidence="2">
    <location>
        <begin position="1"/>
        <end position="29"/>
    </location>
</feature>
<comment type="caution">
    <text evidence="3">The sequence shown here is derived from an EMBL/GenBank/DDBJ whole genome shotgun (WGS) entry which is preliminary data.</text>
</comment>
<sequence>MALPRPLAVAAAASASLTLVLAAPSTAFAADVTWDGDLGVGWDQPGNWVSGAVPNAGDALFFPVVGVDGYSENNLANPFVADRLDVSGAGVTISGWPIEINPAGTVGITVTAADVEISPELRLNGDQTVSVSASGAVDFPSNIRVESGTTTFDVDGWASIGQLDGVGFAGGVVKTGTGVLQVVGAGGVADGVQVQEGLVHIVGDGAGTAWVLEGGAISGNGSLERLLADEGWVAPGSGEYGEGIAQLEIWNQFTATENTTLALELAADGSSDSIVTLEGTQIDGAALDLLLEPDTTIGTEFVILEQEREEGPAFFWNFTTPEGDPIVEGEEFESLGNLYSLETVGRTVVVTYLGAAPVPPSPSPSPSTGPAPSALAKTGGGLPLGIVALAGGVILAGSLGLVAVRRARRSA</sequence>
<dbReference type="SUPFAM" id="SSF51126">
    <property type="entry name" value="Pectin lyase-like"/>
    <property type="match status" value="1"/>
</dbReference>
<accession>A0ABT6KJE5</accession>
<gene>
    <name evidence="3" type="ORF">M2152_000286</name>
</gene>
<feature type="chain" id="PRO_5045369004" evidence="2">
    <location>
        <begin position="30"/>
        <end position="411"/>
    </location>
</feature>
<evidence type="ECO:0000313" key="3">
    <source>
        <dbReference type="EMBL" id="MDH6180104.1"/>
    </source>
</evidence>
<evidence type="ECO:0000256" key="2">
    <source>
        <dbReference type="SAM" id="SignalP"/>
    </source>
</evidence>
<dbReference type="EMBL" id="JARXVQ010000001">
    <property type="protein sequence ID" value="MDH6180104.1"/>
    <property type="molecule type" value="Genomic_DNA"/>
</dbReference>
<keyword evidence="4" id="KW-1185">Reference proteome</keyword>
<dbReference type="RefSeq" id="WP_322132470.1">
    <property type="nucleotide sequence ID" value="NZ_CP085036.1"/>
</dbReference>
<reference evidence="3 4" key="1">
    <citation type="submission" date="2023-04" db="EMBL/GenBank/DDBJ databases">
        <title>Genome Encyclopedia of Bacteria and Archaea VI: Functional Genomics of Type Strains.</title>
        <authorList>
            <person name="Whitman W."/>
        </authorList>
    </citation>
    <scope>NUCLEOTIDE SEQUENCE [LARGE SCALE GENOMIC DNA]</scope>
    <source>
        <strain evidence="3 4">SG_E_30_P1</strain>
    </source>
</reference>
<organism evidence="3 4">
    <name type="scientific">Antiquaquibacter oligotrophicus</name>
    <dbReference type="NCBI Taxonomy" id="2880260"/>
    <lineage>
        <taxon>Bacteria</taxon>
        <taxon>Bacillati</taxon>
        <taxon>Actinomycetota</taxon>
        <taxon>Actinomycetes</taxon>
        <taxon>Micrococcales</taxon>
        <taxon>Microbacteriaceae</taxon>
        <taxon>Antiquaquibacter</taxon>
    </lineage>
</organism>
<dbReference type="Proteomes" id="UP001160142">
    <property type="component" value="Unassembled WGS sequence"/>
</dbReference>
<protein>
    <submittedName>
        <fullName evidence="3">Uncharacterized protein</fullName>
    </submittedName>
</protein>
<evidence type="ECO:0000256" key="1">
    <source>
        <dbReference type="SAM" id="Phobius"/>
    </source>
</evidence>
<name>A0ABT6KJE5_9MICO</name>
<evidence type="ECO:0000313" key="4">
    <source>
        <dbReference type="Proteomes" id="UP001160142"/>
    </source>
</evidence>
<keyword evidence="1" id="KW-0472">Membrane</keyword>
<keyword evidence="2" id="KW-0732">Signal</keyword>